<comment type="caution">
    <text evidence="2">The sequence shown here is derived from an EMBL/GenBank/DDBJ whole genome shotgun (WGS) entry which is preliminary data.</text>
</comment>
<organism evidence="2 3">
    <name type="scientific">Candolleomyces eurysporus</name>
    <dbReference type="NCBI Taxonomy" id="2828524"/>
    <lineage>
        <taxon>Eukaryota</taxon>
        <taxon>Fungi</taxon>
        <taxon>Dikarya</taxon>
        <taxon>Basidiomycota</taxon>
        <taxon>Agaricomycotina</taxon>
        <taxon>Agaricomycetes</taxon>
        <taxon>Agaricomycetidae</taxon>
        <taxon>Agaricales</taxon>
        <taxon>Agaricineae</taxon>
        <taxon>Psathyrellaceae</taxon>
        <taxon>Candolleomyces</taxon>
    </lineage>
</organism>
<evidence type="ECO:0000256" key="1">
    <source>
        <dbReference type="SAM" id="MobiDB-lite"/>
    </source>
</evidence>
<feature type="non-terminal residue" evidence="2">
    <location>
        <position position="171"/>
    </location>
</feature>
<dbReference type="Proteomes" id="UP001140091">
    <property type="component" value="Unassembled WGS sequence"/>
</dbReference>
<dbReference type="EMBL" id="JANBPK010000704">
    <property type="protein sequence ID" value="KAJ2935189.1"/>
    <property type="molecule type" value="Genomic_DNA"/>
</dbReference>
<feature type="compositionally biased region" description="Low complexity" evidence="1">
    <location>
        <begin position="156"/>
        <end position="171"/>
    </location>
</feature>
<proteinExistence type="predicted"/>
<protein>
    <submittedName>
        <fullName evidence="2">Uncharacterized protein</fullName>
    </submittedName>
</protein>
<evidence type="ECO:0000313" key="2">
    <source>
        <dbReference type="EMBL" id="KAJ2935189.1"/>
    </source>
</evidence>
<reference evidence="2" key="1">
    <citation type="submission" date="2022-06" db="EMBL/GenBank/DDBJ databases">
        <title>Genome Sequence of Candolleomyces eurysporus.</title>
        <authorList>
            <person name="Buettner E."/>
        </authorList>
    </citation>
    <scope>NUCLEOTIDE SEQUENCE</scope>
    <source>
        <strain evidence="2">VTCC 930004</strain>
    </source>
</reference>
<dbReference type="AlphaFoldDB" id="A0A9W8JLR1"/>
<keyword evidence="3" id="KW-1185">Reference proteome</keyword>
<accession>A0A9W8JLR1</accession>
<sequence length="171" mass="18294">MITFPNDFQSFLQMNTTPTPANIAPSRILDYSSEGLELVEVLDEVTPLAPPPRRGSLIKPLALLPVETTTTTTAAVSVDTIHSTGTFHFVDSAGTGGSDKMVISRSSSMSTQDEHDDQYSPIERQEEEDDDDGSLRAKTTPTMPTMTAPDPIHAFSLSPPSSVVSLGLVSS</sequence>
<feature type="region of interest" description="Disordered" evidence="1">
    <location>
        <begin position="98"/>
        <end position="171"/>
    </location>
</feature>
<dbReference type="OrthoDB" id="3050455at2759"/>
<evidence type="ECO:0000313" key="3">
    <source>
        <dbReference type="Proteomes" id="UP001140091"/>
    </source>
</evidence>
<name>A0A9W8JLR1_9AGAR</name>
<gene>
    <name evidence="2" type="ORF">H1R20_g1954</name>
</gene>